<comment type="caution">
    <text evidence="1">The sequence shown here is derived from an EMBL/GenBank/DDBJ whole genome shotgun (WGS) entry which is preliminary data.</text>
</comment>
<evidence type="ECO:0000313" key="1">
    <source>
        <dbReference type="EMBL" id="MFC5457931.1"/>
    </source>
</evidence>
<dbReference type="InterPro" id="IPR011990">
    <property type="entry name" value="TPR-like_helical_dom_sf"/>
</dbReference>
<organism evidence="1 2">
    <name type="scientific">Prosthecobacter fluviatilis</name>
    <dbReference type="NCBI Taxonomy" id="445931"/>
    <lineage>
        <taxon>Bacteria</taxon>
        <taxon>Pseudomonadati</taxon>
        <taxon>Verrucomicrobiota</taxon>
        <taxon>Verrucomicrobiia</taxon>
        <taxon>Verrucomicrobiales</taxon>
        <taxon>Verrucomicrobiaceae</taxon>
        <taxon>Prosthecobacter</taxon>
    </lineage>
</organism>
<evidence type="ECO:0000313" key="2">
    <source>
        <dbReference type="Proteomes" id="UP001596052"/>
    </source>
</evidence>
<dbReference type="Gene3D" id="1.25.40.10">
    <property type="entry name" value="Tetratricopeptide repeat domain"/>
    <property type="match status" value="1"/>
</dbReference>
<reference evidence="2" key="1">
    <citation type="journal article" date="2019" name="Int. J. Syst. Evol. Microbiol.">
        <title>The Global Catalogue of Microorganisms (GCM) 10K type strain sequencing project: providing services to taxonomists for standard genome sequencing and annotation.</title>
        <authorList>
            <consortium name="The Broad Institute Genomics Platform"/>
            <consortium name="The Broad Institute Genome Sequencing Center for Infectious Disease"/>
            <person name="Wu L."/>
            <person name="Ma J."/>
        </authorList>
    </citation>
    <scope>NUCLEOTIDE SEQUENCE [LARGE SCALE GENOMIC DNA]</scope>
    <source>
        <strain evidence="2">CGMCC 4.1469</strain>
    </source>
</reference>
<name>A0ABW0KY12_9BACT</name>
<dbReference type="EMBL" id="JBHSMQ010000014">
    <property type="protein sequence ID" value="MFC5457931.1"/>
    <property type="molecule type" value="Genomic_DNA"/>
</dbReference>
<dbReference type="Proteomes" id="UP001596052">
    <property type="component" value="Unassembled WGS sequence"/>
</dbReference>
<gene>
    <name evidence="1" type="ORF">ACFQDI_23880</name>
</gene>
<sequence length="168" mass="18134">MSAAGFSAKAEDLNAVFQQGRTAYYKGDLDTAYRLLSRVAAANPKHAETANMLAYIRANYQPKDQSLKNQYAAVTLPKVEMNDVTLTEAIEGLRALSKNASGGKVSPNVIVKGEELAKRKLSLSLANVPLDEALNYVTQLVEAKATYDKHAVILTSQADTLTSAVETK</sequence>
<keyword evidence="2" id="KW-1185">Reference proteome</keyword>
<proteinExistence type="predicted"/>
<evidence type="ECO:0008006" key="3">
    <source>
        <dbReference type="Google" id="ProtNLM"/>
    </source>
</evidence>
<accession>A0ABW0KY12</accession>
<protein>
    <recommendedName>
        <fullName evidence="3">Tetratricopeptide repeat protein</fullName>
    </recommendedName>
</protein>